<dbReference type="Proteomes" id="UP000579812">
    <property type="component" value="Unassembled WGS sequence"/>
</dbReference>
<dbReference type="SMART" id="SM00338">
    <property type="entry name" value="BRLZ"/>
    <property type="match status" value="1"/>
</dbReference>
<sequence length="255" mass="28533">MFPNDLIYIIHMNAEPQFLSPAAGGASESPLIGQSSMRRSGIMGKRRQALKYLGPEQRLQAMSISDSPASSICMFALHHQSSSSPAGPLNPDSSNMSAPMPPLDAGLYGQPMAFPKTPDCRSMEQMMGFVPYSSCLTSGSTERAAQQNQQDFSQFLLPPPASTLRPMGQKRGPSKDSMEYRLRRERNNVAVRKSRDKARRRIQLTQQRALQLQDENHRLQLHIQRLSHEVDSLRHYLSQRHLQAKEQDAGGDDNC</sequence>
<proteinExistence type="inferred from homology"/>
<dbReference type="GO" id="GO:0030099">
    <property type="term" value="P:myeloid cell differentiation"/>
    <property type="evidence" value="ECO:0007669"/>
    <property type="project" value="TreeGrafter"/>
</dbReference>
<dbReference type="AlphaFoldDB" id="A0A7J6BKE9"/>
<dbReference type="PROSITE" id="PS50217">
    <property type="entry name" value="BZIP"/>
    <property type="match status" value="1"/>
</dbReference>
<dbReference type="InterPro" id="IPR031106">
    <property type="entry name" value="C/EBP"/>
</dbReference>
<dbReference type="InterPro" id="IPR004827">
    <property type="entry name" value="bZIP"/>
</dbReference>
<evidence type="ECO:0000256" key="1">
    <source>
        <dbReference type="ARBA" id="ARBA00006951"/>
    </source>
</evidence>
<evidence type="ECO:0000256" key="3">
    <source>
        <dbReference type="SAM" id="MobiDB-lite"/>
    </source>
</evidence>
<dbReference type="CDD" id="cd14693">
    <property type="entry name" value="bZIP_CEBP"/>
    <property type="match status" value="1"/>
</dbReference>
<dbReference type="PANTHER" id="PTHR23334">
    <property type="entry name" value="CCAAT/ENHANCER BINDING PROTEIN"/>
    <property type="match status" value="1"/>
</dbReference>
<evidence type="ECO:0000256" key="2">
    <source>
        <dbReference type="SAM" id="Coils"/>
    </source>
</evidence>
<dbReference type="Gene3D" id="1.20.5.170">
    <property type="match status" value="1"/>
</dbReference>
<feature type="domain" description="BZIP" evidence="4">
    <location>
        <begin position="177"/>
        <end position="240"/>
    </location>
</feature>
<comment type="caution">
    <text evidence="5">The sequence shown here is derived from an EMBL/GenBank/DDBJ whole genome shotgun (WGS) entry which is preliminary data.</text>
</comment>
<dbReference type="InterPro" id="IPR046347">
    <property type="entry name" value="bZIP_sf"/>
</dbReference>
<protein>
    <recommendedName>
        <fullName evidence="4">BZIP domain-containing protein</fullName>
    </recommendedName>
</protein>
<evidence type="ECO:0000313" key="5">
    <source>
        <dbReference type="EMBL" id="KAF4095518.1"/>
    </source>
</evidence>
<reference evidence="5 6" key="1">
    <citation type="submission" date="2020-04" db="EMBL/GenBank/DDBJ databases">
        <title>Chromosome-level genome assembly of a cyprinid fish Onychostoma macrolepis by integration of Nanopore Sequencing, Bionano and Hi-C technology.</title>
        <authorList>
            <person name="Wang D."/>
        </authorList>
    </citation>
    <scope>NUCLEOTIDE SEQUENCE [LARGE SCALE GENOMIC DNA]</scope>
    <source>
        <strain evidence="5">SWU-2019</strain>
        <tissue evidence="5">Muscle</tissue>
    </source>
</reference>
<keyword evidence="6" id="KW-1185">Reference proteome</keyword>
<dbReference type="GO" id="GO:0000978">
    <property type="term" value="F:RNA polymerase II cis-regulatory region sequence-specific DNA binding"/>
    <property type="evidence" value="ECO:0007669"/>
    <property type="project" value="TreeGrafter"/>
</dbReference>
<feature type="region of interest" description="Disordered" evidence="3">
    <location>
        <begin position="158"/>
        <end position="178"/>
    </location>
</feature>
<dbReference type="Pfam" id="PF07716">
    <property type="entry name" value="bZIP_2"/>
    <property type="match status" value="1"/>
</dbReference>
<comment type="similarity">
    <text evidence="1">Belongs to the bZIP family. C/EBP subfamily.</text>
</comment>
<accession>A0A7J6BKE9</accession>
<dbReference type="EMBL" id="JAAMOB010000024">
    <property type="protein sequence ID" value="KAF4095518.1"/>
    <property type="molecule type" value="Genomic_DNA"/>
</dbReference>
<dbReference type="GO" id="GO:0000981">
    <property type="term" value="F:DNA-binding transcription factor activity, RNA polymerase II-specific"/>
    <property type="evidence" value="ECO:0007669"/>
    <property type="project" value="TreeGrafter"/>
</dbReference>
<dbReference type="PANTHER" id="PTHR23334:SF62">
    <property type="entry name" value="CCAAT_ENHANCER BINDING PROTEIN (C_EBP) 1"/>
    <property type="match status" value="1"/>
</dbReference>
<feature type="coiled-coil region" evidence="2">
    <location>
        <begin position="195"/>
        <end position="229"/>
    </location>
</feature>
<gene>
    <name evidence="5" type="ORF">G5714_023121</name>
</gene>
<evidence type="ECO:0000313" key="6">
    <source>
        <dbReference type="Proteomes" id="UP000579812"/>
    </source>
</evidence>
<dbReference type="GO" id="GO:0006351">
    <property type="term" value="P:DNA-templated transcription"/>
    <property type="evidence" value="ECO:0007669"/>
    <property type="project" value="InterPro"/>
</dbReference>
<organism evidence="5 6">
    <name type="scientific">Onychostoma macrolepis</name>
    <dbReference type="NCBI Taxonomy" id="369639"/>
    <lineage>
        <taxon>Eukaryota</taxon>
        <taxon>Metazoa</taxon>
        <taxon>Chordata</taxon>
        <taxon>Craniata</taxon>
        <taxon>Vertebrata</taxon>
        <taxon>Euteleostomi</taxon>
        <taxon>Actinopterygii</taxon>
        <taxon>Neopterygii</taxon>
        <taxon>Teleostei</taxon>
        <taxon>Ostariophysi</taxon>
        <taxon>Cypriniformes</taxon>
        <taxon>Cyprinidae</taxon>
        <taxon>Acrossocheilinae</taxon>
        <taxon>Onychostoma</taxon>
    </lineage>
</organism>
<dbReference type="SUPFAM" id="SSF57959">
    <property type="entry name" value="Leucine zipper domain"/>
    <property type="match status" value="1"/>
</dbReference>
<keyword evidence="2" id="KW-0175">Coiled coil</keyword>
<name>A0A7J6BKE9_9TELE</name>
<evidence type="ECO:0000259" key="4">
    <source>
        <dbReference type="PROSITE" id="PS50217"/>
    </source>
</evidence>